<accession>A0AAD7JMY5</accession>
<reference evidence="3" key="1">
    <citation type="submission" date="2023-03" db="EMBL/GenBank/DDBJ databases">
        <title>Massive genome expansion in bonnet fungi (Mycena s.s.) driven by repeated elements and novel gene families across ecological guilds.</title>
        <authorList>
            <consortium name="Lawrence Berkeley National Laboratory"/>
            <person name="Harder C.B."/>
            <person name="Miyauchi S."/>
            <person name="Viragh M."/>
            <person name="Kuo A."/>
            <person name="Thoen E."/>
            <person name="Andreopoulos B."/>
            <person name="Lu D."/>
            <person name="Skrede I."/>
            <person name="Drula E."/>
            <person name="Henrissat B."/>
            <person name="Morin E."/>
            <person name="Kohler A."/>
            <person name="Barry K."/>
            <person name="LaButti K."/>
            <person name="Morin E."/>
            <person name="Salamov A."/>
            <person name="Lipzen A."/>
            <person name="Mereny Z."/>
            <person name="Hegedus B."/>
            <person name="Baldrian P."/>
            <person name="Stursova M."/>
            <person name="Weitz H."/>
            <person name="Taylor A."/>
            <person name="Grigoriev I.V."/>
            <person name="Nagy L.G."/>
            <person name="Martin F."/>
            <person name="Kauserud H."/>
        </authorList>
    </citation>
    <scope>NUCLEOTIDE SEQUENCE</scope>
    <source>
        <strain evidence="3">CBHHK182m</strain>
    </source>
</reference>
<feature type="region of interest" description="Disordered" evidence="1">
    <location>
        <begin position="317"/>
        <end position="339"/>
    </location>
</feature>
<dbReference type="Proteomes" id="UP001215598">
    <property type="component" value="Unassembled WGS sequence"/>
</dbReference>
<sequence>MDVLSAAIQLRKKKIVNWFRYQRSVQVNRRRTVGGRRSTAVLASALFRNKATRKRCHQPIEIFQRRNADLVQDCLEDAGYNEINEEHAATTNNDWDTETSEQAAQRIRTARSERMKLRVRVIKEFYAAANQEERDACERLAAAERESTVAPAVPEVPDEPTPQECQLAIDETSDVFGRINKAYGAKSGWKGITIWGGPNPSLSGEQVPTQPYLRAFQDHDLVNHLLSHAEEVLNAFLEHPKSSQPVLQWASSVIKGQYARAIRDLADKDNGWHFVPTRAGTEKLEEFRIEDMARDMKRLSPQLWDLIGLLLTADAESREEEMPMETDDSDDDGLPEDPKSKAEKLAERRDALLKIKKVVIISMLMQSTNQQSNMLQSVIGIFLHASNTPSKVIETLARMGISISLDSIHNAVHSLSRETFSRLRAMGRSLLVSYAYDNFDINFPNTVPTVEQSTDTLTHMTSGGLIFLEHSVKEEDLRCSEELWKTNPLNPEFDTSNVPPPRTVLDLEDLHPESDHPSGLTRRERFNAWKFRHDLVTYGPDYFHQFLSILGLPEMVEQIPVVKMRWAPAKSMDTKQSTVAGNLKVPDLLEQGGVGDPAQEAKSIWESTLLSIVAYVILFHGDLGTGERLLSLLQRRSIEHTPWQRYQYVIYIIGLFHLKMACADAIWRIFIMPKEGREDANSLMHFVALHRPKETGKIGSDPGFRRMHEVIMHTGAALRLDAWRVEVKRRNPAWKTLEDFAASKPILPDLVEISEYIASHYVAEMSFSMNYGDIGRVETLFPPWIYIFKAVGKHKYATHMVKFMTDVHFVYPPPLRHAIRYNMLPNPKGEEGKSRGVDWVVEQMINLPTKDTYGGQGSNYTKKRVLEESPLIQIYSQCCNNIERNFQLTSFTSKQGAPDVTKTLTKMAIYLQEHQPNEYVPGRKTTHVIPDIITQGVGRMMAPERGQGEEGGGDEEEDTSELRSAIEPEDLLVDT</sequence>
<gene>
    <name evidence="3" type="ORF">B0H16DRAFT_1453231</name>
</gene>
<dbReference type="AlphaFoldDB" id="A0AAD7JMY5"/>
<keyword evidence="4" id="KW-1185">Reference proteome</keyword>
<dbReference type="EMBL" id="JARKIB010000021">
    <property type="protein sequence ID" value="KAJ7767606.1"/>
    <property type="molecule type" value="Genomic_DNA"/>
</dbReference>
<feature type="domain" description="DUF6589" evidence="2">
    <location>
        <begin position="503"/>
        <end position="763"/>
    </location>
</feature>
<organism evidence="3 4">
    <name type="scientific">Mycena metata</name>
    <dbReference type="NCBI Taxonomy" id="1033252"/>
    <lineage>
        <taxon>Eukaryota</taxon>
        <taxon>Fungi</taxon>
        <taxon>Dikarya</taxon>
        <taxon>Basidiomycota</taxon>
        <taxon>Agaricomycotina</taxon>
        <taxon>Agaricomycetes</taxon>
        <taxon>Agaricomycetidae</taxon>
        <taxon>Agaricales</taxon>
        <taxon>Marasmiineae</taxon>
        <taxon>Mycenaceae</taxon>
        <taxon>Mycena</taxon>
    </lineage>
</organism>
<evidence type="ECO:0000259" key="2">
    <source>
        <dbReference type="Pfam" id="PF20231"/>
    </source>
</evidence>
<feature type="region of interest" description="Disordered" evidence="1">
    <location>
        <begin position="942"/>
        <end position="975"/>
    </location>
</feature>
<dbReference type="Pfam" id="PF20231">
    <property type="entry name" value="DUF6589"/>
    <property type="match status" value="1"/>
</dbReference>
<proteinExistence type="predicted"/>
<protein>
    <recommendedName>
        <fullName evidence="2">DUF6589 domain-containing protein</fullName>
    </recommendedName>
</protein>
<name>A0AAD7JMY5_9AGAR</name>
<evidence type="ECO:0000313" key="4">
    <source>
        <dbReference type="Proteomes" id="UP001215598"/>
    </source>
</evidence>
<dbReference type="InterPro" id="IPR046496">
    <property type="entry name" value="DUF6589"/>
</dbReference>
<evidence type="ECO:0000313" key="3">
    <source>
        <dbReference type="EMBL" id="KAJ7767606.1"/>
    </source>
</evidence>
<comment type="caution">
    <text evidence="3">The sequence shown here is derived from an EMBL/GenBank/DDBJ whole genome shotgun (WGS) entry which is preliminary data.</text>
</comment>
<evidence type="ECO:0000256" key="1">
    <source>
        <dbReference type="SAM" id="MobiDB-lite"/>
    </source>
</evidence>
<feature type="compositionally biased region" description="Acidic residues" evidence="1">
    <location>
        <begin position="317"/>
        <end position="335"/>
    </location>
</feature>